<accession>A0A8S5MMS2</accession>
<proteinExistence type="predicted"/>
<name>A0A8S5MMS2_9CAUD</name>
<reference evidence="1" key="1">
    <citation type="journal article" date="2021" name="Proc. Natl. Acad. Sci. U.S.A.">
        <title>A Catalog of Tens of Thousands of Viruses from Human Metagenomes Reveals Hidden Associations with Chronic Diseases.</title>
        <authorList>
            <person name="Tisza M.J."/>
            <person name="Buck C.B."/>
        </authorList>
    </citation>
    <scope>NUCLEOTIDE SEQUENCE</scope>
    <source>
        <strain evidence="1">Ctxc31</strain>
    </source>
</reference>
<dbReference type="EMBL" id="BK014938">
    <property type="protein sequence ID" value="DAD83574.1"/>
    <property type="molecule type" value="Genomic_DNA"/>
</dbReference>
<evidence type="ECO:0000313" key="1">
    <source>
        <dbReference type="EMBL" id="DAD83574.1"/>
    </source>
</evidence>
<organism evidence="1">
    <name type="scientific">Siphoviridae sp. ctxc31</name>
    <dbReference type="NCBI Taxonomy" id="2826520"/>
    <lineage>
        <taxon>Viruses</taxon>
        <taxon>Duplodnaviria</taxon>
        <taxon>Heunggongvirae</taxon>
        <taxon>Uroviricota</taxon>
        <taxon>Caudoviricetes</taxon>
    </lineage>
</organism>
<sequence>MFRNVTSNLLYYPYLLIRRKIIMLKTKINI</sequence>
<protein>
    <submittedName>
        <fullName evidence="1">Uncharacterized protein</fullName>
    </submittedName>
</protein>